<protein>
    <submittedName>
        <fullName evidence="3">Uncharacterized protein</fullName>
    </submittedName>
</protein>
<keyword evidence="2" id="KW-0501">Molybdenum cofactor biosynthesis</keyword>
<dbReference type="GO" id="GO:0061798">
    <property type="term" value="F:GTP 3',8'-cyclase activity"/>
    <property type="evidence" value="ECO:0007669"/>
    <property type="project" value="TreeGrafter"/>
</dbReference>
<dbReference type="EMBL" id="CAMAPF010001011">
    <property type="protein sequence ID" value="CAH9138559.1"/>
    <property type="molecule type" value="Genomic_DNA"/>
</dbReference>
<dbReference type="Proteomes" id="UP001152523">
    <property type="component" value="Unassembled WGS sequence"/>
</dbReference>
<proteinExistence type="predicted"/>
<evidence type="ECO:0000256" key="1">
    <source>
        <dbReference type="ARBA" id="ARBA00005046"/>
    </source>
</evidence>
<dbReference type="AlphaFoldDB" id="A0AAV0FSG3"/>
<dbReference type="Gene3D" id="3.20.20.70">
    <property type="entry name" value="Aldolase class I"/>
    <property type="match status" value="1"/>
</dbReference>
<dbReference type="GO" id="GO:0061799">
    <property type="term" value="F:cyclic pyranopterin monophosphate synthase activity"/>
    <property type="evidence" value="ECO:0007669"/>
    <property type="project" value="TreeGrafter"/>
</dbReference>
<gene>
    <name evidence="3" type="ORF">CEPIT_LOCUS36894</name>
</gene>
<evidence type="ECO:0000313" key="4">
    <source>
        <dbReference type="Proteomes" id="UP001152523"/>
    </source>
</evidence>
<dbReference type="InterPro" id="IPR013785">
    <property type="entry name" value="Aldolase_TIM"/>
</dbReference>
<dbReference type="GO" id="GO:0006777">
    <property type="term" value="P:Mo-molybdopterin cofactor biosynthetic process"/>
    <property type="evidence" value="ECO:0007669"/>
    <property type="project" value="UniProtKB-KW"/>
</dbReference>
<dbReference type="PANTHER" id="PTHR22960:SF0">
    <property type="entry name" value="MOLYBDENUM COFACTOR BIOSYNTHESIS PROTEIN 1"/>
    <property type="match status" value="1"/>
</dbReference>
<name>A0AAV0FSG3_9ASTE</name>
<evidence type="ECO:0000313" key="3">
    <source>
        <dbReference type="EMBL" id="CAH9138559.1"/>
    </source>
</evidence>
<dbReference type="InterPro" id="IPR050105">
    <property type="entry name" value="MoCo_biosynth_MoaA/MoaC"/>
</dbReference>
<comment type="pathway">
    <text evidence="1">Cofactor biosynthesis; molybdopterin biosynthesis.</text>
</comment>
<comment type="caution">
    <text evidence="3">The sequence shown here is derived from an EMBL/GenBank/DDBJ whole genome shotgun (WGS) entry which is preliminary data.</text>
</comment>
<organism evidence="3 4">
    <name type="scientific">Cuscuta epithymum</name>
    <dbReference type="NCBI Taxonomy" id="186058"/>
    <lineage>
        <taxon>Eukaryota</taxon>
        <taxon>Viridiplantae</taxon>
        <taxon>Streptophyta</taxon>
        <taxon>Embryophyta</taxon>
        <taxon>Tracheophyta</taxon>
        <taxon>Spermatophyta</taxon>
        <taxon>Magnoliopsida</taxon>
        <taxon>eudicotyledons</taxon>
        <taxon>Gunneridae</taxon>
        <taxon>Pentapetalae</taxon>
        <taxon>asterids</taxon>
        <taxon>lamiids</taxon>
        <taxon>Solanales</taxon>
        <taxon>Convolvulaceae</taxon>
        <taxon>Cuscuteae</taxon>
        <taxon>Cuscuta</taxon>
        <taxon>Cuscuta subgen. Cuscuta</taxon>
    </lineage>
</organism>
<evidence type="ECO:0000256" key="2">
    <source>
        <dbReference type="ARBA" id="ARBA00023150"/>
    </source>
</evidence>
<accession>A0AAV0FSG3</accession>
<reference evidence="3" key="1">
    <citation type="submission" date="2022-07" db="EMBL/GenBank/DDBJ databases">
        <authorList>
            <person name="Macas J."/>
            <person name="Novak P."/>
            <person name="Neumann P."/>
        </authorList>
    </citation>
    <scope>NUCLEOTIDE SEQUENCE</scope>
</reference>
<dbReference type="PANTHER" id="PTHR22960">
    <property type="entry name" value="MOLYBDOPTERIN COFACTOR SYNTHESIS PROTEIN A"/>
    <property type="match status" value="1"/>
</dbReference>
<keyword evidence="4" id="KW-1185">Reference proteome</keyword>
<sequence>MMAMAGQKAMLECERSLRLQRDVWHSGLHRTLDNHIEISKNFRIHGHEGTVSFITALTEQLYAACNTLRLLSNADYKVCVVGPFEVSSREPLRRAAAELMEIIGSAVSILLYFFSIGSNHNCNLLLLLYPIHLFSLELGWLQ</sequence>